<evidence type="ECO:0000256" key="4">
    <source>
        <dbReference type="ARBA" id="ARBA00048462"/>
    </source>
</evidence>
<dbReference type="EC" id="2.3.1.39" evidence="1"/>
<keyword evidence="7" id="KW-1185">Reference proteome</keyword>
<keyword evidence="3 6" id="KW-0012">Acyltransferase</keyword>
<name>A0ABU7VSQ9_9BACL</name>
<dbReference type="InterPro" id="IPR016036">
    <property type="entry name" value="Malonyl_transacylase_ACP-bd"/>
</dbReference>
<dbReference type="SUPFAM" id="SSF52151">
    <property type="entry name" value="FabD/lysophospholipase-like"/>
    <property type="match status" value="1"/>
</dbReference>
<evidence type="ECO:0000256" key="1">
    <source>
        <dbReference type="ARBA" id="ARBA00013258"/>
    </source>
</evidence>
<dbReference type="PANTHER" id="PTHR42681:SF1">
    <property type="entry name" value="MALONYL-COA-ACYL CARRIER PROTEIN TRANSACYLASE, MITOCHONDRIAL"/>
    <property type="match status" value="1"/>
</dbReference>
<dbReference type="Gene3D" id="3.40.366.10">
    <property type="entry name" value="Malonyl-Coenzyme A Acyl Carrier Protein, domain 2"/>
    <property type="match status" value="1"/>
</dbReference>
<protein>
    <recommendedName>
        <fullName evidence="1">[acyl-carrier-protein] S-malonyltransferase</fullName>
        <ecNumber evidence="1">2.3.1.39</ecNumber>
    </recommendedName>
</protein>
<dbReference type="Gene3D" id="3.30.70.250">
    <property type="entry name" value="Malonyl-CoA ACP transacylase, ACP-binding"/>
    <property type="match status" value="1"/>
</dbReference>
<dbReference type="GO" id="GO:0004314">
    <property type="term" value="F:[acyl-carrier-protein] S-malonyltransferase activity"/>
    <property type="evidence" value="ECO:0007669"/>
    <property type="project" value="UniProtKB-EC"/>
</dbReference>
<proteinExistence type="predicted"/>
<dbReference type="Pfam" id="PF00698">
    <property type="entry name" value="Acyl_transf_1"/>
    <property type="match status" value="1"/>
</dbReference>
<dbReference type="PANTHER" id="PTHR42681">
    <property type="entry name" value="MALONYL-COA-ACYL CARRIER PROTEIN TRANSACYLASE, MITOCHONDRIAL"/>
    <property type="match status" value="1"/>
</dbReference>
<dbReference type="InterPro" id="IPR050858">
    <property type="entry name" value="Mal-CoA-ACP_Trans/PKS_FabD"/>
</dbReference>
<evidence type="ECO:0000313" key="6">
    <source>
        <dbReference type="EMBL" id="MEF2965909.1"/>
    </source>
</evidence>
<comment type="caution">
    <text evidence="6">The sequence shown here is derived from an EMBL/GenBank/DDBJ whole genome shotgun (WGS) entry which is preliminary data.</text>
</comment>
<gene>
    <name evidence="6" type="ORF">V3851_08715</name>
</gene>
<evidence type="ECO:0000256" key="2">
    <source>
        <dbReference type="ARBA" id="ARBA00022679"/>
    </source>
</evidence>
<sequence length="321" mass="35764">MNDPKYSIVFPGREAFYKGLNRSFHDAFPLFRRIYKVASDSLKEDLFRISFVAPGERPDLHTVCLITYCYGIAAVLLSKSKHLSPSAVAGFSQGEFTASTFAGALSLPHVLGLVHRLEKLLLNHSHLINGSMARIVELDRGILEQCCRRIDPDRRAVCIAIYLSSDQNIISGAATEVEQVCRLAKASGARWAIPLNDGAYHSPLCRSIQMMSKPIFDEYRFCETSYPLYSCTDGKASTAGPEILKKLSVQIGMPVLWDTVVENFRKEVISHVFELGPGCTVSANSRLICPELRYMWINSPEDLNHAVEGLAELNKKPMRGH</sequence>
<dbReference type="SMART" id="SM00827">
    <property type="entry name" value="PKS_AT"/>
    <property type="match status" value="1"/>
</dbReference>
<comment type="catalytic activity">
    <reaction evidence="4">
        <text>holo-[ACP] + malonyl-CoA = malonyl-[ACP] + CoA</text>
        <dbReference type="Rhea" id="RHEA:41792"/>
        <dbReference type="Rhea" id="RHEA-COMP:9623"/>
        <dbReference type="Rhea" id="RHEA-COMP:9685"/>
        <dbReference type="ChEBI" id="CHEBI:57287"/>
        <dbReference type="ChEBI" id="CHEBI:57384"/>
        <dbReference type="ChEBI" id="CHEBI:64479"/>
        <dbReference type="ChEBI" id="CHEBI:78449"/>
        <dbReference type="EC" id="2.3.1.39"/>
    </reaction>
</comment>
<evidence type="ECO:0000313" key="7">
    <source>
        <dbReference type="Proteomes" id="UP001306950"/>
    </source>
</evidence>
<dbReference type="InterPro" id="IPR014043">
    <property type="entry name" value="Acyl_transferase_dom"/>
</dbReference>
<reference evidence="6 7" key="1">
    <citation type="submission" date="2024-02" db="EMBL/GenBank/DDBJ databases">
        <title>A nitrogen-fixing paenibacillus bacterium.</title>
        <authorList>
            <person name="Zhang W.L."/>
            <person name="Chen S.F."/>
        </authorList>
    </citation>
    <scope>NUCLEOTIDE SEQUENCE [LARGE SCALE GENOMIC DNA]</scope>
    <source>
        <strain evidence="6 7">M1</strain>
    </source>
</reference>
<dbReference type="Proteomes" id="UP001306950">
    <property type="component" value="Unassembled WGS sequence"/>
</dbReference>
<dbReference type="InterPro" id="IPR001227">
    <property type="entry name" value="Ac_transferase_dom_sf"/>
</dbReference>
<organism evidence="6 7">
    <name type="scientific">Paenibacillus haidiansis</name>
    <dbReference type="NCBI Taxonomy" id="1574488"/>
    <lineage>
        <taxon>Bacteria</taxon>
        <taxon>Bacillati</taxon>
        <taxon>Bacillota</taxon>
        <taxon>Bacilli</taxon>
        <taxon>Bacillales</taxon>
        <taxon>Paenibacillaceae</taxon>
        <taxon>Paenibacillus</taxon>
    </lineage>
</organism>
<evidence type="ECO:0000259" key="5">
    <source>
        <dbReference type="SMART" id="SM00827"/>
    </source>
</evidence>
<dbReference type="RefSeq" id="WP_331846134.1">
    <property type="nucleotide sequence ID" value="NZ_JAZHPZ010000003.1"/>
</dbReference>
<accession>A0ABU7VSQ9</accession>
<dbReference type="EMBL" id="JAZHPZ010000003">
    <property type="protein sequence ID" value="MEF2965909.1"/>
    <property type="molecule type" value="Genomic_DNA"/>
</dbReference>
<evidence type="ECO:0000256" key="3">
    <source>
        <dbReference type="ARBA" id="ARBA00023315"/>
    </source>
</evidence>
<feature type="domain" description="Malonyl-CoA:ACP transacylase (MAT)" evidence="5">
    <location>
        <begin position="9"/>
        <end position="317"/>
    </location>
</feature>
<dbReference type="SUPFAM" id="SSF55048">
    <property type="entry name" value="Probable ACP-binding domain of malonyl-CoA ACP transacylase"/>
    <property type="match status" value="1"/>
</dbReference>
<dbReference type="InterPro" id="IPR016035">
    <property type="entry name" value="Acyl_Trfase/lysoPLipase"/>
</dbReference>
<keyword evidence="2 6" id="KW-0808">Transferase</keyword>